<evidence type="ECO:0000256" key="1">
    <source>
        <dbReference type="SAM" id="MobiDB-lite"/>
    </source>
</evidence>
<feature type="non-terminal residue" evidence="3">
    <location>
        <position position="117"/>
    </location>
</feature>
<evidence type="ECO:0000313" key="3">
    <source>
        <dbReference type="EMBL" id="MBN3290012.1"/>
    </source>
</evidence>
<dbReference type="InterPro" id="IPR054294">
    <property type="entry name" value="DUF7030"/>
</dbReference>
<protein>
    <submittedName>
        <fullName evidence="3">JHD2C protein</fullName>
    </submittedName>
</protein>
<feature type="non-terminal residue" evidence="3">
    <location>
        <position position="1"/>
    </location>
</feature>
<feature type="compositionally biased region" description="Polar residues" evidence="1">
    <location>
        <begin position="1"/>
        <end position="12"/>
    </location>
</feature>
<feature type="domain" description="DUF7030" evidence="2">
    <location>
        <begin position="56"/>
        <end position="101"/>
    </location>
</feature>
<name>A0ABS2YU08_POLSE</name>
<evidence type="ECO:0000259" key="2">
    <source>
        <dbReference type="Pfam" id="PF22989"/>
    </source>
</evidence>
<comment type="caution">
    <text evidence="3">The sequence shown here is derived from an EMBL/GenBank/DDBJ whole genome shotgun (WGS) entry which is preliminary data.</text>
</comment>
<dbReference type="Pfam" id="PF22989">
    <property type="entry name" value="DUF7030"/>
    <property type="match status" value="1"/>
</dbReference>
<evidence type="ECO:0000313" key="4">
    <source>
        <dbReference type="Proteomes" id="UP001166052"/>
    </source>
</evidence>
<keyword evidence="4" id="KW-1185">Reference proteome</keyword>
<dbReference type="EMBL" id="JAAWVN010006087">
    <property type="protein sequence ID" value="MBN3290012.1"/>
    <property type="molecule type" value="Genomic_DNA"/>
</dbReference>
<accession>A0ABS2YU08</accession>
<organism evidence="3 4">
    <name type="scientific">Polypterus senegalus</name>
    <name type="common">Senegal bichir</name>
    <dbReference type="NCBI Taxonomy" id="55291"/>
    <lineage>
        <taxon>Eukaryota</taxon>
        <taxon>Metazoa</taxon>
        <taxon>Chordata</taxon>
        <taxon>Craniata</taxon>
        <taxon>Vertebrata</taxon>
        <taxon>Euteleostomi</taxon>
        <taxon>Actinopterygii</taxon>
        <taxon>Polypteriformes</taxon>
        <taxon>Polypteridae</taxon>
        <taxon>Polypterus</taxon>
    </lineage>
</organism>
<proteinExistence type="predicted"/>
<gene>
    <name evidence="3" type="primary">Jmjd1c_1</name>
    <name evidence="3" type="ORF">GTO92_0000788</name>
</gene>
<feature type="region of interest" description="Disordered" evidence="1">
    <location>
        <begin position="1"/>
        <end position="26"/>
    </location>
</feature>
<dbReference type="Proteomes" id="UP001166052">
    <property type="component" value="Unassembled WGS sequence"/>
</dbReference>
<sequence length="117" mass="13013">MYKGATLSSQPFFPQHAEPHPVNKQNGRKFKLDVKVLKMVASIPVCKAMAVEARPELVGKRFLCVSGEEPLELGEIGRWGWRAGVIRAVSHRDYDNPELAVRTGENTVTSLRRVLSG</sequence>
<reference evidence="3" key="1">
    <citation type="journal article" date="2021" name="Cell">
        <title>Tracing the genetic footprints of vertebrate landing in non-teleost ray-finned fishes.</title>
        <authorList>
            <person name="Bi X."/>
            <person name="Wang K."/>
            <person name="Yang L."/>
            <person name="Pan H."/>
            <person name="Jiang H."/>
            <person name="Wei Q."/>
            <person name="Fang M."/>
            <person name="Yu H."/>
            <person name="Zhu C."/>
            <person name="Cai Y."/>
            <person name="He Y."/>
            <person name="Gan X."/>
            <person name="Zeng H."/>
            <person name="Yu D."/>
            <person name="Zhu Y."/>
            <person name="Jiang H."/>
            <person name="Qiu Q."/>
            <person name="Yang H."/>
            <person name="Zhang Y.E."/>
            <person name="Wang W."/>
            <person name="Zhu M."/>
            <person name="He S."/>
            <person name="Zhang G."/>
        </authorList>
    </citation>
    <scope>NUCLEOTIDE SEQUENCE</scope>
    <source>
        <strain evidence="3">Bchr_001</strain>
    </source>
</reference>